<dbReference type="CDD" id="cd01448">
    <property type="entry name" value="TST_Repeat_1"/>
    <property type="match status" value="1"/>
</dbReference>
<evidence type="ECO:0000313" key="9">
    <source>
        <dbReference type="EMBL" id="ACI98565.1"/>
    </source>
</evidence>
<dbReference type="KEGG" id="rce:RC1_1149"/>
<dbReference type="CDD" id="cd01449">
    <property type="entry name" value="TST_Repeat_2"/>
    <property type="match status" value="1"/>
</dbReference>
<evidence type="ECO:0000313" key="10">
    <source>
        <dbReference type="Proteomes" id="UP000001591"/>
    </source>
</evidence>
<evidence type="ECO:0000259" key="8">
    <source>
        <dbReference type="PROSITE" id="PS50206"/>
    </source>
</evidence>
<dbReference type="NCBIfam" id="NF008557">
    <property type="entry name" value="PRK11493.1"/>
    <property type="match status" value="1"/>
</dbReference>
<proteinExistence type="predicted"/>
<evidence type="ECO:0000256" key="7">
    <source>
        <dbReference type="SAM" id="MobiDB-lite"/>
    </source>
</evidence>
<dbReference type="SMART" id="SM00450">
    <property type="entry name" value="RHOD"/>
    <property type="match status" value="2"/>
</dbReference>
<sequence>MVSDPLVSTQWLAEHLADPSVRVVDASWHMPGVARDPRAEHAAVRIPGAVFFDIDGIAAPDTDLPHMLPAAEAFAQAVSMLGIGSADTIVVYDSNGILSAPRVWWTFRVFGHAKVFVLDGGLPRWQAEGRPLEGSPPPMPAPRPFRARHDPSLVRDVGDMLAGLETGAAQIVDARPAGRFDGSVPEPRPGLRSGHMPGARNVPVSDLMDADTKTMLPAEALAARFRAAGLDLERPVVASCGSGITACVLALALHRLGRTDVPVYDGSWCEWGARPDLPVETGPAGGTR</sequence>
<dbReference type="GO" id="GO:0004792">
    <property type="term" value="F:thiosulfate-cyanide sulfurtransferase activity"/>
    <property type="evidence" value="ECO:0007669"/>
    <property type="project" value="InterPro"/>
</dbReference>
<evidence type="ECO:0000256" key="5">
    <source>
        <dbReference type="ARBA" id="ARBA00051793"/>
    </source>
</evidence>
<comment type="subcellular location">
    <subcellularLocation>
        <location evidence="1">Cytoplasm</location>
    </subcellularLocation>
</comment>
<keyword evidence="4" id="KW-0677">Repeat</keyword>
<dbReference type="Gene3D" id="3.40.250.10">
    <property type="entry name" value="Rhodanese-like domain"/>
    <property type="match status" value="2"/>
</dbReference>
<name>B6IMI6_RHOCS</name>
<evidence type="ECO:0000256" key="4">
    <source>
        <dbReference type="ARBA" id="ARBA00022737"/>
    </source>
</evidence>
<dbReference type="EMBL" id="CP000613">
    <property type="protein sequence ID" value="ACI98565.1"/>
    <property type="molecule type" value="Genomic_DNA"/>
</dbReference>
<keyword evidence="3 6" id="KW-0808">Transferase</keyword>
<protein>
    <recommendedName>
        <fullName evidence="6">Sulfurtransferase</fullName>
    </recommendedName>
</protein>
<gene>
    <name evidence="9" type="primary">sseA</name>
    <name evidence="9" type="ordered locus">RC1_1149</name>
</gene>
<dbReference type="STRING" id="414684.RC1_1149"/>
<dbReference type="InterPro" id="IPR001307">
    <property type="entry name" value="Thiosulphate_STrfase_CS"/>
</dbReference>
<reference evidence="9 10" key="1">
    <citation type="journal article" date="2010" name="BMC Genomics">
        <title>Metabolic flexibility revealed in the genome of the cyst-forming alpha-1 proteobacterium Rhodospirillum centenum.</title>
        <authorList>
            <person name="Lu Y.K."/>
            <person name="Marden J."/>
            <person name="Han M."/>
            <person name="Swingley W.D."/>
            <person name="Mastrian S.D."/>
            <person name="Chowdhury S.R."/>
            <person name="Hao J."/>
            <person name="Helmy T."/>
            <person name="Kim S."/>
            <person name="Kurdoglu A.A."/>
            <person name="Matthies H.J."/>
            <person name="Rollo D."/>
            <person name="Stothard P."/>
            <person name="Blankenship R.E."/>
            <person name="Bauer C.E."/>
            <person name="Touchman J.W."/>
        </authorList>
    </citation>
    <scope>NUCLEOTIDE SEQUENCE [LARGE SCALE GENOMIC DNA]</scope>
    <source>
        <strain evidence="10">ATCC 51521 / SW</strain>
    </source>
</reference>
<keyword evidence="2" id="KW-0963">Cytoplasm</keyword>
<feature type="domain" description="Rhodanese" evidence="8">
    <location>
        <begin position="165"/>
        <end position="280"/>
    </location>
</feature>
<feature type="region of interest" description="Disordered" evidence="7">
    <location>
        <begin position="177"/>
        <end position="201"/>
    </location>
</feature>
<dbReference type="OrthoDB" id="9781034at2"/>
<dbReference type="GO" id="GO:0005737">
    <property type="term" value="C:cytoplasm"/>
    <property type="evidence" value="ECO:0007669"/>
    <property type="project" value="UniProtKB-SubCell"/>
</dbReference>
<evidence type="ECO:0000256" key="3">
    <source>
        <dbReference type="ARBA" id="ARBA00022679"/>
    </source>
</evidence>
<dbReference type="GO" id="GO:0016784">
    <property type="term" value="F:3-mercaptopyruvate sulfurtransferase activity"/>
    <property type="evidence" value="ECO:0007669"/>
    <property type="project" value="UniProtKB-EC"/>
</dbReference>
<dbReference type="eggNOG" id="COG2897">
    <property type="taxonomic scope" value="Bacteria"/>
</dbReference>
<dbReference type="InterPro" id="IPR036873">
    <property type="entry name" value="Rhodanese-like_dom_sf"/>
</dbReference>
<dbReference type="SUPFAM" id="SSF52821">
    <property type="entry name" value="Rhodanese/Cell cycle control phosphatase"/>
    <property type="match status" value="2"/>
</dbReference>
<dbReference type="Pfam" id="PF00581">
    <property type="entry name" value="Rhodanese"/>
    <property type="match status" value="2"/>
</dbReference>
<dbReference type="PROSITE" id="PS50206">
    <property type="entry name" value="RHODANESE_3"/>
    <property type="match status" value="2"/>
</dbReference>
<comment type="catalytic activity">
    <reaction evidence="5">
        <text>2-oxo-3-sulfanylpropanoate + [thioredoxin]-dithiol = [thioredoxin]-disulfide + hydrogen sulfide + pyruvate + H(+)</text>
        <dbReference type="Rhea" id="RHEA:21740"/>
        <dbReference type="Rhea" id="RHEA-COMP:10698"/>
        <dbReference type="Rhea" id="RHEA-COMP:10700"/>
        <dbReference type="ChEBI" id="CHEBI:15361"/>
        <dbReference type="ChEBI" id="CHEBI:15378"/>
        <dbReference type="ChEBI" id="CHEBI:29919"/>
        <dbReference type="ChEBI" id="CHEBI:29950"/>
        <dbReference type="ChEBI" id="CHEBI:50058"/>
        <dbReference type="ChEBI" id="CHEBI:57678"/>
        <dbReference type="EC" id="2.8.1.2"/>
    </reaction>
    <physiologicalReaction direction="left-to-right" evidence="5">
        <dbReference type="Rhea" id="RHEA:21741"/>
    </physiologicalReaction>
</comment>
<evidence type="ECO:0000256" key="1">
    <source>
        <dbReference type="ARBA" id="ARBA00004496"/>
    </source>
</evidence>
<dbReference type="InterPro" id="IPR001763">
    <property type="entry name" value="Rhodanese-like_dom"/>
</dbReference>
<dbReference type="AlphaFoldDB" id="B6IMI6"/>
<dbReference type="Proteomes" id="UP000001591">
    <property type="component" value="Chromosome"/>
</dbReference>
<organism evidence="9 10">
    <name type="scientific">Rhodospirillum centenum (strain ATCC 51521 / SW)</name>
    <dbReference type="NCBI Taxonomy" id="414684"/>
    <lineage>
        <taxon>Bacteria</taxon>
        <taxon>Pseudomonadati</taxon>
        <taxon>Pseudomonadota</taxon>
        <taxon>Alphaproteobacteria</taxon>
        <taxon>Rhodospirillales</taxon>
        <taxon>Rhodospirillaceae</taxon>
        <taxon>Rhodospirillum</taxon>
    </lineage>
</organism>
<dbReference type="InterPro" id="IPR045078">
    <property type="entry name" value="TST/MPST-like"/>
</dbReference>
<dbReference type="PROSITE" id="PS00683">
    <property type="entry name" value="RHODANESE_2"/>
    <property type="match status" value="1"/>
</dbReference>
<dbReference type="FunFam" id="3.40.250.10:FF:000015">
    <property type="entry name" value="Sulfurtransferase"/>
    <property type="match status" value="1"/>
</dbReference>
<dbReference type="PANTHER" id="PTHR11364">
    <property type="entry name" value="THIOSULFATE SULFERTANSFERASE"/>
    <property type="match status" value="1"/>
</dbReference>
<evidence type="ECO:0000256" key="2">
    <source>
        <dbReference type="ARBA" id="ARBA00022490"/>
    </source>
</evidence>
<accession>B6IMI6</accession>
<dbReference type="PANTHER" id="PTHR11364:SF27">
    <property type="entry name" value="SULFURTRANSFERASE"/>
    <property type="match status" value="1"/>
</dbReference>
<dbReference type="HOGENOM" id="CLU_031618_3_0_5"/>
<dbReference type="RefSeq" id="WP_012566354.1">
    <property type="nucleotide sequence ID" value="NC_011420.2"/>
</dbReference>
<feature type="domain" description="Rhodanese" evidence="8">
    <location>
        <begin position="17"/>
        <end position="134"/>
    </location>
</feature>
<evidence type="ECO:0000256" key="6">
    <source>
        <dbReference type="RuleBase" id="RU000507"/>
    </source>
</evidence>
<dbReference type="FunFam" id="3.40.250.10:FF:000001">
    <property type="entry name" value="Sulfurtransferase"/>
    <property type="match status" value="1"/>
</dbReference>
<keyword evidence="10" id="KW-1185">Reference proteome</keyword>